<accession>A8RD52</accession>
<comment type="caution">
    <text evidence="9">The sequence shown here is derived from an EMBL/GenBank/DDBJ whole genome shotgun (WGS) entry which is preliminary data.</text>
</comment>
<dbReference type="CAZy" id="GH84">
    <property type="family name" value="Glycoside Hydrolase Family 84"/>
</dbReference>
<proteinExistence type="inferred from homology"/>
<dbReference type="EMBL" id="ABAW02000021">
    <property type="protein sequence ID" value="EDP10992.1"/>
    <property type="molecule type" value="Genomic_DNA"/>
</dbReference>
<gene>
    <name evidence="9" type="primary">nagH</name>
    <name evidence="9" type="ORF">EUBDOL_01591</name>
</gene>
<dbReference type="STRING" id="428127.EUBDOL_01591"/>
<name>A8RD52_9FIRM</name>
<dbReference type="PANTHER" id="PTHR13170:SF16">
    <property type="entry name" value="PROTEIN O-GLCNACASE"/>
    <property type="match status" value="1"/>
</dbReference>
<dbReference type="GO" id="GO:0004415">
    <property type="term" value="F:hyalurononglucosaminidase activity"/>
    <property type="evidence" value="ECO:0007669"/>
    <property type="project" value="UniProtKB-EC"/>
</dbReference>
<dbReference type="InterPro" id="IPR029018">
    <property type="entry name" value="Hex-like_dom2"/>
</dbReference>
<evidence type="ECO:0000313" key="10">
    <source>
        <dbReference type="Proteomes" id="UP000004090"/>
    </source>
</evidence>
<dbReference type="Gene3D" id="1.20.1270.70">
    <property type="entry name" value="Designed single chain three-helix bundle"/>
    <property type="match status" value="1"/>
</dbReference>
<feature type="chain" id="PRO_5038366717" evidence="6">
    <location>
        <begin position="31"/>
        <end position="2110"/>
    </location>
</feature>
<feature type="transmembrane region" description="Helical" evidence="5">
    <location>
        <begin position="2083"/>
        <end position="2102"/>
    </location>
</feature>
<evidence type="ECO:0000259" key="8">
    <source>
        <dbReference type="PROSITE" id="PS52009"/>
    </source>
</evidence>
<sequence>MRRKRMKNKWAKIILSVAMLITTIFPNVVSVKATTSEEYEIYPTVQKLDYKEGNFIIQNSVNVVFEEGIDTYTQQKLTDVLKNKGIQMNVGSEKTDATTNILVGIKDSGKYVDTYAKNNVAFDASTFEGTFDPYVLDIQDGVITILGESSDGAYYGIVSLMHILNQIDGKRVRNLTINDYADTQTRGFIEGYYGIPWSNEDRMALMEFGGNFKMTSYIFAPKDDPYHKNLWREEYPQAELNEIKKMVEVGLASKCRFVWTAHPFMGGFDANRVDEEIAALLNKFEQLYAAGVRQFGVLGDDVGNLDRNVVIKMMNAVSEWGEAKGDVYDPVFCPAGYNHSWQGDYSELNAYDEGFPQNVQIFWTGEAVCQPVEQKTLDHFRKHNLPSGKQSRRAPLFWLNWPVNDINMNRLLMGKGSLLHNNVKPKDLSGVVTNPMQDAHASKVALFAVADFAWNVSAFDADKSWKDSFKYIDEDAYEELYTLAKHMSDPSPNGHGLVLEESEELAPLLDDFLDKFNNGGLQQTDYERLLNEFTVIKQACADFHKKSKNEDLKEELLPFTNALSDQMDAAIYLIQTQMALDANNSFDVWSNYSQATAKIASSQTYQRPVLDGNKVAMPGSKRITPFITKLNELLAPKVNSVIDDTKIVTSLITNRTDTPNNALENLTDNNEKSEVIWSNPNSVEDGTYIGLSYNKPIHVSDITFKMGQSGNASDTFQSAKIQYSEDGKTWKDIEGSAYTDRRAVVSVEGLDLQVKGIRLISTQKQTNMWLGCKDIIVNKKDQPSDQDQILTGKGIYNTENMTIRNGQISQLTDGNTSEYVGFAKAPYEGNDKDTTLEGAWVGIEFDQPTKVNHIVIEQATPDASNDRIDIATLEYSEDGTEWKTIRELSNLGAKVEVSFGTVTAKKIRLVNKQAKNIWWRVREITASLKANAISPSVFVSDRFQIYGSNVKENMLDGNEGTFAWFSYSGDTAQVDDYVGLDLGKEVYLHTVYFSMGSDFWDTYDLEYSLDGQTYKKIQTLNGQKNNLDLTKQNIKARYVRMVNKKTKKAWLKVNEFQVTGATEMYRGLENLFTNLNVDMLTQVFVNAENDKTELKGVKDVILKPNDYIGVKLSRIKDITNIDVSAVDGLKIQSSKNAIVWNDVSAKTDLDDARYVRAINTSDRDITCTFDKFIVSSHEIEPISVVSTNFKDEASHLNAFDKDRTTEAVWQGSQVKGSYITYDLGQEIDLQSLKLVLHDGTTDFPRHAKVSVSTDGKAWKGIMMIGNQEADNKGEAENTDSITDLFPNHEISYNTLEAKDLNTKARYIKFEITRNKAGADKWVRIREIELNGGNMYLPSSNDPTILSDSKELIESNHNTMLQMIDGNVSTTFQPTSKKAGSFTYYLSENTDVTKVSILQSPSTLSNAEVIVEVEKDGKVEKVSVGRLMSSLNEFDVSAFDHLLSVTVKWNENMPPVIHEIITAKSVMTKVDKTALIATLENAQKIELDNLTPASVQALNDAIALGKEIKDNIYATQTMVDSAVAQLKAAMEHKVVKPDLNAYAAKLEEIIKDVLPQENYLYRTWRVYEERLANAQAAKSDENISQAELDALLEKLENGVVQLEYEINSIEELQVLYEKLSKLHADDYTVYTFEQLKSLLSDAKALIEKDALDRQLPSVVKAMTEKLSSYSKNTLLSKAEVKKLEDAILAAEKIDLGAYTPATAQILRDAISKAKEIAANTKAVKQDVVSAMENLQKAIEQLLPLEELEGVRAEIDRLKNLAQEDYTEASYQAMQKEINRVEEALRNNGTDYDAYLKALREAEKNLVSIVELRNVIQTTEAMDMQMYAQDSIDALHALLKEAKELYVDGSEKAIAEMIKTISEEVNRMYLNADYVQAQIKDFAVLLNGNYTENSKKEMQKLLEEIESKQDQMTMDLLQSYVEKLEKAKAMLVDTTELLHALEEAKNIDSELYTASSFEKYTAIINDIEKLLINGSVTEIQDALQDLRAAKEVLVEQASVDKLQALIDKYSNMDLNAYTEDSRNALLAELEIGRFMILEGNASENDIASQIKRIEAAASGLVKKANPNEQEKDEVGNVHTGDTTAMNGWIVLMMVSMIAGCIVYIRKKRYATK</sequence>
<keyword evidence="5" id="KW-0472">Membrane</keyword>
<dbReference type="eggNOG" id="COG3525">
    <property type="taxonomic scope" value="Bacteria"/>
</dbReference>
<keyword evidence="5" id="KW-1133">Transmembrane helix</keyword>
<dbReference type="Pfam" id="PF00754">
    <property type="entry name" value="F5_F8_type_C"/>
    <property type="match status" value="4"/>
</dbReference>
<feature type="domain" description="F5/8 type C" evidence="7">
    <location>
        <begin position="628"/>
        <end position="733"/>
    </location>
</feature>
<protein>
    <submittedName>
        <fullName evidence="9">Hyalurononglucosaminidase</fullName>
        <ecNumber evidence="9">3.2.1.35</ecNumber>
    </submittedName>
</protein>
<evidence type="ECO:0000256" key="2">
    <source>
        <dbReference type="ARBA" id="ARBA00023295"/>
    </source>
</evidence>
<feature type="coiled-coil region" evidence="4">
    <location>
        <begin position="1584"/>
        <end position="1611"/>
    </location>
</feature>
<dbReference type="Gene3D" id="1.20.58.460">
    <property type="entry name" value="Hyaluronidase post-catalytic domain-like"/>
    <property type="match status" value="1"/>
</dbReference>
<dbReference type="PANTHER" id="PTHR13170">
    <property type="entry name" value="O-GLCNACASE"/>
    <property type="match status" value="1"/>
</dbReference>
<dbReference type="Proteomes" id="UP000004090">
    <property type="component" value="Unassembled WGS sequence"/>
</dbReference>
<evidence type="ECO:0000313" key="9">
    <source>
        <dbReference type="EMBL" id="EDP10992.1"/>
    </source>
</evidence>
<dbReference type="InterPro" id="IPR008979">
    <property type="entry name" value="Galactose-bd-like_sf"/>
</dbReference>
<evidence type="ECO:0000256" key="4">
    <source>
        <dbReference type="SAM" id="Coils"/>
    </source>
</evidence>
<organism evidence="9 10">
    <name type="scientific">Amedibacillus dolichus DSM 3991</name>
    <dbReference type="NCBI Taxonomy" id="428127"/>
    <lineage>
        <taxon>Bacteria</taxon>
        <taxon>Bacillati</taxon>
        <taxon>Bacillota</taxon>
        <taxon>Erysipelotrichia</taxon>
        <taxon>Erysipelotrichales</taxon>
        <taxon>Erysipelotrichaceae</taxon>
        <taxon>Amedibacillus</taxon>
    </lineage>
</organism>
<keyword evidence="4" id="KW-0175">Coiled coil</keyword>
<dbReference type="InterPro" id="IPR015882">
    <property type="entry name" value="HEX_bac_N"/>
</dbReference>
<dbReference type="InterPro" id="IPR011496">
    <property type="entry name" value="O-GlcNAcase_cat"/>
</dbReference>
<dbReference type="InterPro" id="IPR000421">
    <property type="entry name" value="FA58C"/>
</dbReference>
<evidence type="ECO:0000256" key="6">
    <source>
        <dbReference type="SAM" id="SignalP"/>
    </source>
</evidence>
<reference evidence="9 10" key="1">
    <citation type="submission" date="2007-09" db="EMBL/GenBank/DDBJ databases">
        <title>Draft genome sequence of Eubacterium dolichum (DSM 3991).</title>
        <authorList>
            <person name="Sudarsanam P."/>
            <person name="Ley R."/>
            <person name="Guruge J."/>
            <person name="Turnbaugh P.J."/>
            <person name="Mahowald M."/>
            <person name="Liep D."/>
            <person name="Gordon J."/>
        </authorList>
    </citation>
    <scope>NUCLEOTIDE SEQUENCE [LARGE SCALE GENOMIC DNA]</scope>
    <source>
        <strain evidence="9 10">DSM 3991</strain>
    </source>
</reference>
<feature type="domain" description="GH84" evidence="8">
    <location>
        <begin position="184"/>
        <end position="457"/>
    </location>
</feature>
<evidence type="ECO:0000259" key="7">
    <source>
        <dbReference type="PROSITE" id="PS50022"/>
    </source>
</evidence>
<keyword evidence="2 3" id="KW-0326">Glycosidase</keyword>
<dbReference type="SUPFAM" id="SSF51445">
    <property type="entry name" value="(Trans)glycosidases"/>
    <property type="match status" value="1"/>
</dbReference>
<dbReference type="CAZy" id="CBM32">
    <property type="family name" value="Carbohydrate-Binding Module Family 32"/>
</dbReference>
<dbReference type="InterPro" id="IPR017853">
    <property type="entry name" value="GH"/>
</dbReference>
<evidence type="ECO:0000256" key="5">
    <source>
        <dbReference type="SAM" id="Phobius"/>
    </source>
</evidence>
<feature type="coiled-coil region" evidence="4">
    <location>
        <begin position="1889"/>
        <end position="1942"/>
    </location>
</feature>
<reference evidence="9 10" key="2">
    <citation type="submission" date="2007-09" db="EMBL/GenBank/DDBJ databases">
        <authorList>
            <person name="Fulton L."/>
            <person name="Clifton S."/>
            <person name="Fulton B."/>
            <person name="Xu J."/>
            <person name="Minx P."/>
            <person name="Pepin K.H."/>
            <person name="Johnson M."/>
            <person name="Thiruvilangam P."/>
            <person name="Bhonagiri V."/>
            <person name="Nash W.E."/>
            <person name="Mardis E.R."/>
            <person name="Wilson R.K."/>
        </authorList>
    </citation>
    <scope>NUCLEOTIDE SEQUENCE [LARGE SCALE GENOMIC DNA]</scope>
    <source>
        <strain evidence="9 10">DSM 3991</strain>
    </source>
</reference>
<dbReference type="GO" id="GO:1901135">
    <property type="term" value="P:carbohydrate derivative metabolic process"/>
    <property type="evidence" value="ECO:0007669"/>
    <property type="project" value="UniProtKB-ARBA"/>
</dbReference>
<dbReference type="GO" id="GO:0005975">
    <property type="term" value="P:carbohydrate metabolic process"/>
    <property type="evidence" value="ECO:0007669"/>
    <property type="project" value="UniProtKB-ARBA"/>
</dbReference>
<evidence type="ECO:0000256" key="1">
    <source>
        <dbReference type="ARBA" id="ARBA00022801"/>
    </source>
</evidence>
<dbReference type="SUPFAM" id="SSF140657">
    <property type="entry name" value="Hyaluronidase post-catalytic domain-like"/>
    <property type="match status" value="1"/>
</dbReference>
<dbReference type="HOGENOM" id="CLU_001501_1_1_9"/>
<dbReference type="SUPFAM" id="SSF55545">
    <property type="entry name" value="beta-N-acetylhexosaminidase-like domain"/>
    <property type="match status" value="1"/>
</dbReference>
<dbReference type="PROSITE" id="PS52009">
    <property type="entry name" value="GH84"/>
    <property type="match status" value="1"/>
</dbReference>
<dbReference type="Pfam" id="PF02838">
    <property type="entry name" value="Glyco_hydro_20b"/>
    <property type="match status" value="1"/>
</dbReference>
<dbReference type="Gene3D" id="3.30.379.10">
    <property type="entry name" value="Chitobiase/beta-hexosaminidase domain 2-like"/>
    <property type="match status" value="1"/>
</dbReference>
<feature type="domain" description="F5/8 type C" evidence="7">
    <location>
        <begin position="921"/>
        <end position="1061"/>
    </location>
</feature>
<keyword evidence="6" id="KW-0732">Signal</keyword>
<dbReference type="Gene3D" id="2.60.120.260">
    <property type="entry name" value="Galactose-binding domain-like"/>
    <property type="match status" value="4"/>
</dbReference>
<dbReference type="eggNOG" id="COG1196">
    <property type="taxonomic scope" value="Bacteria"/>
</dbReference>
<feature type="domain" description="F5/8 type C" evidence="7">
    <location>
        <begin position="1167"/>
        <end position="1332"/>
    </location>
</feature>
<feature type="signal peptide" evidence="6">
    <location>
        <begin position="1"/>
        <end position="30"/>
    </location>
</feature>
<keyword evidence="5" id="KW-0812">Transmembrane</keyword>
<dbReference type="InterPro" id="IPR051822">
    <property type="entry name" value="Glycosyl_Hydrolase_84"/>
</dbReference>
<dbReference type="Gene3D" id="3.20.20.80">
    <property type="entry name" value="Glycosidases"/>
    <property type="match status" value="1"/>
</dbReference>
<comment type="similarity">
    <text evidence="3">Belongs to the glycosyl hydrolase 84 family.</text>
</comment>
<dbReference type="Gene3D" id="1.20.1270.90">
    <property type="entry name" value="AF1782-like"/>
    <property type="match status" value="3"/>
</dbReference>
<dbReference type="Pfam" id="PF07555">
    <property type="entry name" value="NAGidase"/>
    <property type="match status" value="1"/>
</dbReference>
<keyword evidence="1 3" id="KW-0378">Hydrolase</keyword>
<dbReference type="EC" id="3.2.1.35" evidence="9"/>
<feature type="active site" description="Proton donor" evidence="3">
    <location>
        <position position="301"/>
    </location>
</feature>
<dbReference type="PROSITE" id="PS50022">
    <property type="entry name" value="FA58C_3"/>
    <property type="match status" value="3"/>
</dbReference>
<evidence type="ECO:0000256" key="3">
    <source>
        <dbReference type="PROSITE-ProRule" id="PRU01353"/>
    </source>
</evidence>
<dbReference type="SUPFAM" id="SSF49785">
    <property type="entry name" value="Galactose-binding domain-like"/>
    <property type="match status" value="4"/>
</dbReference>